<feature type="binding site" evidence="6">
    <location>
        <position position="274"/>
    </location>
    <ligand>
        <name>a divalent metal cation</name>
        <dbReference type="ChEBI" id="CHEBI:60240"/>
        <label>1</label>
    </ligand>
</feature>
<dbReference type="Pfam" id="PF02810">
    <property type="entry name" value="SEC-C"/>
    <property type="match status" value="1"/>
</dbReference>
<gene>
    <name evidence="6" type="primary">map</name>
    <name evidence="9" type="ORF">FYJ33_06380</name>
</gene>
<dbReference type="PANTHER" id="PTHR43330">
    <property type="entry name" value="METHIONINE AMINOPEPTIDASE"/>
    <property type="match status" value="1"/>
</dbReference>
<dbReference type="PRINTS" id="PR00599">
    <property type="entry name" value="MAPEPTIDASE"/>
</dbReference>
<dbReference type="GO" id="GO:0046872">
    <property type="term" value="F:metal ion binding"/>
    <property type="evidence" value="ECO:0007669"/>
    <property type="project" value="UniProtKB-UniRule"/>
</dbReference>
<comment type="subunit">
    <text evidence="6">Monomer.</text>
</comment>
<comment type="cofactor">
    <cofactor evidence="6">
        <name>Co(2+)</name>
        <dbReference type="ChEBI" id="CHEBI:48828"/>
    </cofactor>
    <cofactor evidence="6">
        <name>Zn(2+)</name>
        <dbReference type="ChEBI" id="CHEBI:29105"/>
    </cofactor>
    <cofactor evidence="6">
        <name>Mn(2+)</name>
        <dbReference type="ChEBI" id="CHEBI:29035"/>
    </cofactor>
    <cofactor evidence="6">
        <name>Fe(2+)</name>
        <dbReference type="ChEBI" id="CHEBI:29033"/>
    </cofactor>
    <text evidence="6">Binds 2 divalent metal cations per subunit. Has a high-affinity and a low affinity metal-binding site. The true nature of the physiological cofactor is under debate. The enzyme is active with cobalt, zinc, manganese or divalent iron ions. Most likely, methionine aminopeptidases function as mononuclear Fe(2+)-metalloproteases under physiological conditions, and the catalytically relevant metal-binding site has been assigned to the histidine-containing high-affinity site.</text>
</comment>
<dbReference type="CDD" id="cd01086">
    <property type="entry name" value="MetAP1"/>
    <property type="match status" value="1"/>
</dbReference>
<evidence type="ECO:0000313" key="9">
    <source>
        <dbReference type="EMBL" id="MSR91043.1"/>
    </source>
</evidence>
<organism evidence="9 10">
    <name type="scientific">Inconstantimicrobium porci</name>
    <dbReference type="NCBI Taxonomy" id="2652291"/>
    <lineage>
        <taxon>Bacteria</taxon>
        <taxon>Bacillati</taxon>
        <taxon>Bacillota</taxon>
        <taxon>Clostridia</taxon>
        <taxon>Eubacteriales</taxon>
        <taxon>Clostridiaceae</taxon>
        <taxon>Inconstantimicrobium</taxon>
    </lineage>
</organism>
<feature type="binding site" evidence="6">
    <location>
        <position position="146"/>
    </location>
    <ligand>
        <name>a divalent metal cation</name>
        <dbReference type="ChEBI" id="CHEBI:60240"/>
        <label>1</label>
    </ligand>
</feature>
<dbReference type="InterPro" id="IPR004027">
    <property type="entry name" value="SEC_C_motif"/>
</dbReference>
<dbReference type="InterPro" id="IPR001714">
    <property type="entry name" value="Pept_M24_MAP"/>
</dbReference>
<dbReference type="Proteomes" id="UP000460287">
    <property type="component" value="Unassembled WGS sequence"/>
</dbReference>
<dbReference type="Gene3D" id="3.10.450.50">
    <property type="match status" value="1"/>
</dbReference>
<keyword evidence="3 6" id="KW-0645">Protease</keyword>
<dbReference type="EMBL" id="VULX01000006">
    <property type="protein sequence ID" value="MSR91043.1"/>
    <property type="molecule type" value="Genomic_DNA"/>
</dbReference>
<feature type="binding site" evidence="6">
    <location>
        <position position="135"/>
    </location>
    <ligand>
        <name>a divalent metal cation</name>
        <dbReference type="ChEBI" id="CHEBI:60240"/>
        <label>1</label>
    </ligand>
</feature>
<dbReference type="EC" id="3.4.11.18" evidence="6 7"/>
<accession>A0A7X2MXT3</accession>
<dbReference type="SUPFAM" id="SSF103642">
    <property type="entry name" value="Sec-C motif"/>
    <property type="match status" value="1"/>
</dbReference>
<proteinExistence type="inferred from homology"/>
<dbReference type="GO" id="GO:0070006">
    <property type="term" value="F:metalloaminopeptidase activity"/>
    <property type="evidence" value="ECO:0007669"/>
    <property type="project" value="UniProtKB-UniRule"/>
</dbReference>
<evidence type="ECO:0000256" key="3">
    <source>
        <dbReference type="ARBA" id="ARBA00022670"/>
    </source>
</evidence>
<feature type="binding site" evidence="6">
    <location>
        <position position="117"/>
    </location>
    <ligand>
        <name>substrate</name>
    </ligand>
</feature>
<dbReference type="GO" id="GO:0006508">
    <property type="term" value="P:proteolysis"/>
    <property type="evidence" value="ECO:0007669"/>
    <property type="project" value="UniProtKB-KW"/>
</dbReference>
<evidence type="ECO:0000313" key="10">
    <source>
        <dbReference type="Proteomes" id="UP000460287"/>
    </source>
</evidence>
<dbReference type="InterPro" id="IPR002467">
    <property type="entry name" value="Pept_M24A_MAP1"/>
</dbReference>
<dbReference type="NCBIfam" id="TIGR00500">
    <property type="entry name" value="met_pdase_I"/>
    <property type="match status" value="1"/>
</dbReference>
<dbReference type="GO" id="GO:0004239">
    <property type="term" value="F:initiator methionyl aminopeptidase activity"/>
    <property type="evidence" value="ECO:0007669"/>
    <property type="project" value="UniProtKB-UniRule"/>
</dbReference>
<keyword evidence="5 6" id="KW-0378">Hydrolase</keyword>
<evidence type="ECO:0000256" key="6">
    <source>
        <dbReference type="HAMAP-Rule" id="MF_01974"/>
    </source>
</evidence>
<dbReference type="NCBIfam" id="NF008970">
    <property type="entry name" value="PRK12318.1"/>
    <property type="match status" value="1"/>
</dbReference>
<dbReference type="PANTHER" id="PTHR43330:SF8">
    <property type="entry name" value="METHIONINE AMINOPEPTIDASE 1D, MITOCHONDRIAL"/>
    <property type="match status" value="1"/>
</dbReference>
<dbReference type="InterPro" id="IPR036005">
    <property type="entry name" value="Creatinase/aminopeptidase-like"/>
</dbReference>
<comment type="function">
    <text evidence="1 6">Removes the N-terminal methionine from nascent proteins. The N-terminal methionine is often cleaved when the second residue in the primary sequence is small and uncharged (Met-Ala-, Cys, Gly, Pro, Ser, Thr, or Val). Requires deformylation of the N(alpha)-formylated initiator methionine before it can be hydrolyzed.</text>
</comment>
<dbReference type="PROSITE" id="PS00680">
    <property type="entry name" value="MAP_1"/>
    <property type="match status" value="1"/>
</dbReference>
<feature type="binding site" evidence="6">
    <location>
        <position position="274"/>
    </location>
    <ligand>
        <name>a divalent metal cation</name>
        <dbReference type="ChEBI" id="CHEBI:60240"/>
        <label>2</label>
        <note>catalytic</note>
    </ligand>
</feature>
<evidence type="ECO:0000256" key="7">
    <source>
        <dbReference type="RuleBase" id="RU003653"/>
    </source>
</evidence>
<dbReference type="Pfam" id="PF00557">
    <property type="entry name" value="Peptidase_M24"/>
    <property type="match status" value="1"/>
</dbReference>
<comment type="similarity">
    <text evidence="6">Belongs to the peptidase M24A family. Methionine aminopeptidase type 1 subfamily.</text>
</comment>
<reference evidence="9 10" key="1">
    <citation type="submission" date="2019-08" db="EMBL/GenBank/DDBJ databases">
        <title>In-depth cultivation of the pig gut microbiome towards novel bacterial diversity and tailored functional studies.</title>
        <authorList>
            <person name="Wylensek D."/>
            <person name="Hitch T.C.A."/>
            <person name="Clavel T."/>
        </authorList>
    </citation>
    <scope>NUCLEOTIDE SEQUENCE [LARGE SCALE GENOMIC DNA]</scope>
    <source>
        <strain evidence="9 10">WCA-383-APC-5B</strain>
    </source>
</reference>
<dbReference type="AlphaFoldDB" id="A0A7X2MXT3"/>
<protein>
    <recommendedName>
        <fullName evidence="6 7">Methionine aminopeptidase</fullName>
        <shortName evidence="6">MAP</shortName>
        <shortName evidence="6">MetAP</shortName>
        <ecNumber evidence="6 7">3.4.11.18</ecNumber>
    </recommendedName>
    <alternativeName>
        <fullName evidence="6">Peptidase M</fullName>
    </alternativeName>
</protein>
<dbReference type="RefSeq" id="WP_154530924.1">
    <property type="nucleotide sequence ID" value="NZ_VULX01000006.1"/>
</dbReference>
<dbReference type="Gene3D" id="3.90.230.10">
    <property type="entry name" value="Creatinase/methionine aminopeptidase superfamily"/>
    <property type="match status" value="1"/>
</dbReference>
<comment type="caution">
    <text evidence="9">The sequence shown here is derived from an EMBL/GenBank/DDBJ whole genome shotgun (WGS) entry which is preliminary data.</text>
</comment>
<dbReference type="SUPFAM" id="SSF55920">
    <property type="entry name" value="Creatinase/aminopeptidase"/>
    <property type="match status" value="1"/>
</dbReference>
<feature type="binding site" evidence="6">
    <location>
        <position position="216"/>
    </location>
    <ligand>
        <name>substrate</name>
    </ligand>
</feature>
<dbReference type="InterPro" id="IPR000994">
    <property type="entry name" value="Pept_M24"/>
</dbReference>
<sequence length="289" mass="32084">MSINRNSKCWCGSGFKYKKCHLAFDEKIQELYNQGYEVPSRDLIKNQKEIEGIRKSAEVNNALLDYLEQNIKEGISTEEIDKMAYEFTTAHGAIPADLGYEGFPKSLCTSVNNQICHGIPSEDVILKDGDIINIDVTTNLNGYFSDASRMIMIGNVSSEAKRLVEVARECLYEGIKAVKPWGFLGDIGAAVQEHAEKNGYSIVREFGGHGVGLDIHEDPFVSHVGTRGTGMILAPGMVFTIEPMVNEGTFELYIDENNGWTSYTKDGKLSAQWEHTLLVTEEGVEIISK</sequence>
<feature type="binding site" evidence="6">
    <location>
        <position position="209"/>
    </location>
    <ligand>
        <name>a divalent metal cation</name>
        <dbReference type="ChEBI" id="CHEBI:60240"/>
        <label>2</label>
        <note>catalytic</note>
    </ligand>
</feature>
<feature type="domain" description="Peptidase M24" evidence="8">
    <location>
        <begin position="51"/>
        <end position="281"/>
    </location>
</feature>
<evidence type="ECO:0000256" key="4">
    <source>
        <dbReference type="ARBA" id="ARBA00022723"/>
    </source>
</evidence>
<comment type="catalytic activity">
    <reaction evidence="6 7">
        <text>Release of N-terminal amino acids, preferentially methionine, from peptides and arylamides.</text>
        <dbReference type="EC" id="3.4.11.18"/>
    </reaction>
</comment>
<evidence type="ECO:0000256" key="2">
    <source>
        <dbReference type="ARBA" id="ARBA00022438"/>
    </source>
</evidence>
<evidence type="ECO:0000256" key="1">
    <source>
        <dbReference type="ARBA" id="ARBA00002521"/>
    </source>
</evidence>
<feature type="binding site" evidence="6">
    <location>
        <position position="146"/>
    </location>
    <ligand>
        <name>a divalent metal cation</name>
        <dbReference type="ChEBI" id="CHEBI:60240"/>
        <label>2</label>
        <note>catalytic</note>
    </ligand>
</feature>
<evidence type="ECO:0000256" key="5">
    <source>
        <dbReference type="ARBA" id="ARBA00022801"/>
    </source>
</evidence>
<dbReference type="HAMAP" id="MF_01974">
    <property type="entry name" value="MetAP_1"/>
    <property type="match status" value="1"/>
</dbReference>
<keyword evidence="4 6" id="KW-0479">Metal-binding</keyword>
<name>A0A7X2MXT3_9CLOT</name>
<feature type="binding site" evidence="6">
    <location>
        <position position="242"/>
    </location>
    <ligand>
        <name>a divalent metal cation</name>
        <dbReference type="ChEBI" id="CHEBI:60240"/>
        <label>2</label>
        <note>catalytic</note>
    </ligand>
</feature>
<keyword evidence="2 6" id="KW-0031">Aminopeptidase</keyword>
<keyword evidence="10" id="KW-1185">Reference proteome</keyword>
<evidence type="ECO:0000259" key="8">
    <source>
        <dbReference type="Pfam" id="PF00557"/>
    </source>
</evidence>